<proteinExistence type="predicted"/>
<comment type="caution">
    <text evidence="2">The sequence shown here is derived from an EMBL/GenBank/DDBJ whole genome shotgun (WGS) entry which is preliminary data.</text>
</comment>
<dbReference type="EMBL" id="LAZR01013068">
    <property type="protein sequence ID" value="KKM23710.1"/>
    <property type="molecule type" value="Genomic_DNA"/>
</dbReference>
<reference evidence="2" key="1">
    <citation type="journal article" date="2015" name="Nature">
        <title>Complex archaea that bridge the gap between prokaryotes and eukaryotes.</title>
        <authorList>
            <person name="Spang A."/>
            <person name="Saw J.H."/>
            <person name="Jorgensen S.L."/>
            <person name="Zaremba-Niedzwiedzka K."/>
            <person name="Martijn J."/>
            <person name="Lind A.E."/>
            <person name="van Eijk R."/>
            <person name="Schleper C."/>
            <person name="Guy L."/>
            <person name="Ettema T.J."/>
        </authorList>
    </citation>
    <scope>NUCLEOTIDE SEQUENCE</scope>
</reference>
<organism evidence="2">
    <name type="scientific">marine sediment metagenome</name>
    <dbReference type="NCBI Taxonomy" id="412755"/>
    <lineage>
        <taxon>unclassified sequences</taxon>
        <taxon>metagenomes</taxon>
        <taxon>ecological metagenomes</taxon>
    </lineage>
</organism>
<protein>
    <submittedName>
        <fullName evidence="2">Uncharacterized protein</fullName>
    </submittedName>
</protein>
<sequence length="48" mass="5653">MKTMIFLSIIDLMVPIFLAFREGLEAVLVIVIILLYLKNTGQRFYNKY</sequence>
<feature type="non-terminal residue" evidence="2">
    <location>
        <position position="48"/>
    </location>
</feature>
<feature type="transmembrane region" description="Helical" evidence="1">
    <location>
        <begin position="12"/>
        <end position="37"/>
    </location>
</feature>
<keyword evidence="1" id="KW-0812">Transmembrane</keyword>
<accession>A0A0F9L842</accession>
<name>A0A0F9L842_9ZZZZ</name>
<gene>
    <name evidence="2" type="ORF">LCGC14_1612420</name>
</gene>
<keyword evidence="1" id="KW-0472">Membrane</keyword>
<keyword evidence="1" id="KW-1133">Transmembrane helix</keyword>
<evidence type="ECO:0000313" key="2">
    <source>
        <dbReference type="EMBL" id="KKM23710.1"/>
    </source>
</evidence>
<dbReference type="AlphaFoldDB" id="A0A0F9L842"/>
<evidence type="ECO:0000256" key="1">
    <source>
        <dbReference type="SAM" id="Phobius"/>
    </source>
</evidence>